<dbReference type="InterPro" id="IPR000577">
    <property type="entry name" value="Carb_kinase_FGGY"/>
</dbReference>
<dbReference type="InterPro" id="IPR043129">
    <property type="entry name" value="ATPase_NBD"/>
</dbReference>
<dbReference type="Gene3D" id="3.30.420.40">
    <property type="match status" value="2"/>
</dbReference>
<gene>
    <name evidence="7" type="ORF">GCM10010840_15890</name>
</gene>
<dbReference type="GO" id="GO:0016301">
    <property type="term" value="F:kinase activity"/>
    <property type="evidence" value="ECO:0007669"/>
    <property type="project" value="UniProtKB-KW"/>
</dbReference>
<dbReference type="InterPro" id="IPR018483">
    <property type="entry name" value="Carb_kinase_FGGY_CS"/>
</dbReference>
<proteinExistence type="inferred from homology"/>
<dbReference type="PROSITE" id="PS00445">
    <property type="entry name" value="FGGY_KINASES_2"/>
    <property type="match status" value="1"/>
</dbReference>
<feature type="domain" description="Carbohydrate kinase FGGY C-terminal" evidence="6">
    <location>
        <begin position="270"/>
        <end position="445"/>
    </location>
</feature>
<dbReference type="PANTHER" id="PTHR43095:SF2">
    <property type="entry name" value="GLUCONOKINASE"/>
    <property type="match status" value="1"/>
</dbReference>
<keyword evidence="3 4" id="KW-0418">Kinase</keyword>
<reference evidence="8" key="1">
    <citation type="journal article" date="2019" name="Int. J. Syst. Evol. Microbiol.">
        <title>The Global Catalogue of Microorganisms (GCM) 10K type strain sequencing project: providing services to taxonomists for standard genome sequencing and annotation.</title>
        <authorList>
            <consortium name="The Broad Institute Genomics Platform"/>
            <consortium name="The Broad Institute Genome Sequencing Center for Infectious Disease"/>
            <person name="Wu L."/>
            <person name="Ma J."/>
        </authorList>
    </citation>
    <scope>NUCLEOTIDE SEQUENCE [LARGE SCALE GENOMIC DNA]</scope>
    <source>
        <strain evidence="8">JCM 15442</strain>
    </source>
</reference>
<evidence type="ECO:0000313" key="8">
    <source>
        <dbReference type="Proteomes" id="UP000639973"/>
    </source>
</evidence>
<sequence length="504" mass="52648">MSLTPPNPQPMRGPPPVMLSLDLGSSGMKGSAFDTLGRPLAGLEAHSPLELQYGPDGAAEVNLPALVRAIEDVLDRLHQRLGQRPVLGVALTSFVSSLVALDHAGQPTGPALSYADTRAAGEVEAVAHLVDPGQVGCPAFSAYWPAQIRWWRAAHPHLRAARYCSVPDYLTLRWTGAWLTSYSLASWTGMLDRASLTWNAGALAAAGVGADQLPELADHDAARTLRPAFQARWPKLAGAPFYVGVSDGATATVGSGAAGGSRVALTVGSTSAVRLAVTGAPPAVPSGLWSYRIDRQTHLLGGALTEGGNLYEWLGSTLQLDHPNLDRELLAMAPDSHGLTFLPSLGGTRSPDYDPHTRGTVHGLGYATTPVQIARAAMEGVACRLADLAGRLPLPDDAVFIASGRALLASRPWQHMLADALGRPLLLGGPGGASARGAAMLALSAQGYPLPTGPGACRRVDPVPGHHERYQAATRRMHALEAALRGLREPRPAPGAASPQPVLT</sequence>
<keyword evidence="2 4" id="KW-0808">Transferase</keyword>
<dbReference type="CDD" id="cd07770">
    <property type="entry name" value="ASKHA_NBD_FGGY_GntK"/>
    <property type="match status" value="1"/>
</dbReference>
<evidence type="ECO:0000256" key="4">
    <source>
        <dbReference type="RuleBase" id="RU003733"/>
    </source>
</evidence>
<evidence type="ECO:0000256" key="2">
    <source>
        <dbReference type="ARBA" id="ARBA00022679"/>
    </source>
</evidence>
<accession>A0ABQ2G7L8</accession>
<evidence type="ECO:0000256" key="1">
    <source>
        <dbReference type="ARBA" id="ARBA00009156"/>
    </source>
</evidence>
<keyword evidence="8" id="KW-1185">Reference proteome</keyword>
<evidence type="ECO:0000259" key="6">
    <source>
        <dbReference type="Pfam" id="PF02782"/>
    </source>
</evidence>
<dbReference type="RefSeq" id="WP_188970702.1">
    <property type="nucleotide sequence ID" value="NZ_BMOL01000006.1"/>
</dbReference>
<evidence type="ECO:0000256" key="3">
    <source>
        <dbReference type="ARBA" id="ARBA00022777"/>
    </source>
</evidence>
<organism evidence="7 8">
    <name type="scientific">Deinococcus aerolatus</name>
    <dbReference type="NCBI Taxonomy" id="522487"/>
    <lineage>
        <taxon>Bacteria</taxon>
        <taxon>Thermotogati</taxon>
        <taxon>Deinococcota</taxon>
        <taxon>Deinococci</taxon>
        <taxon>Deinococcales</taxon>
        <taxon>Deinococcaceae</taxon>
        <taxon>Deinococcus</taxon>
    </lineage>
</organism>
<dbReference type="Pfam" id="PF02782">
    <property type="entry name" value="FGGY_C"/>
    <property type="match status" value="1"/>
</dbReference>
<feature type="domain" description="Carbohydrate kinase FGGY N-terminal" evidence="5">
    <location>
        <begin position="17"/>
        <end position="254"/>
    </location>
</feature>
<dbReference type="PANTHER" id="PTHR43095">
    <property type="entry name" value="SUGAR KINASE"/>
    <property type="match status" value="1"/>
</dbReference>
<name>A0ABQ2G7L8_9DEIO</name>
<dbReference type="InterPro" id="IPR050406">
    <property type="entry name" value="FGGY_Carb_Kinase"/>
</dbReference>
<dbReference type="Pfam" id="PF00370">
    <property type="entry name" value="FGGY_N"/>
    <property type="match status" value="1"/>
</dbReference>
<dbReference type="PIRSF" id="PIRSF000538">
    <property type="entry name" value="GlpK"/>
    <property type="match status" value="1"/>
</dbReference>
<evidence type="ECO:0000259" key="5">
    <source>
        <dbReference type="Pfam" id="PF00370"/>
    </source>
</evidence>
<dbReference type="InterPro" id="IPR018485">
    <property type="entry name" value="FGGY_C"/>
</dbReference>
<comment type="similarity">
    <text evidence="1 4">Belongs to the FGGY kinase family.</text>
</comment>
<evidence type="ECO:0000313" key="7">
    <source>
        <dbReference type="EMBL" id="GGL78867.1"/>
    </source>
</evidence>
<dbReference type="EMBL" id="BMOL01000006">
    <property type="protein sequence ID" value="GGL78867.1"/>
    <property type="molecule type" value="Genomic_DNA"/>
</dbReference>
<dbReference type="Proteomes" id="UP000639973">
    <property type="component" value="Unassembled WGS sequence"/>
</dbReference>
<dbReference type="SUPFAM" id="SSF53067">
    <property type="entry name" value="Actin-like ATPase domain"/>
    <property type="match status" value="2"/>
</dbReference>
<dbReference type="InterPro" id="IPR018484">
    <property type="entry name" value="FGGY_N"/>
</dbReference>
<comment type="caution">
    <text evidence="7">The sequence shown here is derived from an EMBL/GenBank/DDBJ whole genome shotgun (WGS) entry which is preliminary data.</text>
</comment>
<protein>
    <submittedName>
        <fullName evidence="7">Sugar kinase</fullName>
    </submittedName>
</protein>